<reference evidence="3 4" key="1">
    <citation type="submission" date="2019-12" db="EMBL/GenBank/DDBJ databases">
        <title>Microbes associate with the intestines of laboratory mice.</title>
        <authorList>
            <person name="Navarre W."/>
            <person name="Wong E."/>
        </authorList>
    </citation>
    <scope>NUCLEOTIDE SEQUENCE [LARGE SCALE GENOMIC DNA]</scope>
    <source>
        <strain evidence="3 4">NM51_B2-22</strain>
    </source>
</reference>
<comment type="caution">
    <text evidence="3">The sequence shown here is derived from an EMBL/GenBank/DDBJ whole genome shotgun (WGS) entry which is preliminary data.</text>
</comment>
<dbReference type="FunFam" id="3.20.20.100:FF:000004">
    <property type="entry name" value="Oxidoreductase, aldo/keto reductase"/>
    <property type="match status" value="1"/>
</dbReference>
<evidence type="ECO:0000256" key="1">
    <source>
        <dbReference type="ARBA" id="ARBA00023002"/>
    </source>
</evidence>
<dbReference type="GO" id="GO:0005829">
    <property type="term" value="C:cytosol"/>
    <property type="evidence" value="ECO:0007669"/>
    <property type="project" value="TreeGrafter"/>
</dbReference>
<dbReference type="RefSeq" id="WP_160333009.1">
    <property type="nucleotide sequence ID" value="NZ_WSRS01000051.1"/>
</dbReference>
<accession>A0A7X3GAK1</accession>
<dbReference type="InterPro" id="IPR036812">
    <property type="entry name" value="NAD(P)_OxRdtase_dom_sf"/>
</dbReference>
<dbReference type="OrthoDB" id="9773828at2"/>
<dbReference type="Pfam" id="PF00248">
    <property type="entry name" value="Aldo_ket_red"/>
    <property type="match status" value="1"/>
</dbReference>
<name>A0A7X3GAK1_9STRE</name>
<proteinExistence type="predicted"/>
<dbReference type="InterPro" id="IPR023210">
    <property type="entry name" value="NADP_OxRdtase_dom"/>
</dbReference>
<keyword evidence="1" id="KW-0560">Oxidoreductase</keyword>
<dbReference type="CDD" id="cd19079">
    <property type="entry name" value="AKR_EcYajO-like"/>
    <property type="match status" value="1"/>
</dbReference>
<organism evidence="3 4">
    <name type="scientific">Streptococcus danieliae</name>
    <dbReference type="NCBI Taxonomy" id="747656"/>
    <lineage>
        <taxon>Bacteria</taxon>
        <taxon>Bacillati</taxon>
        <taxon>Bacillota</taxon>
        <taxon>Bacilli</taxon>
        <taxon>Lactobacillales</taxon>
        <taxon>Streptococcaceae</taxon>
        <taxon>Streptococcus</taxon>
    </lineage>
</organism>
<protein>
    <submittedName>
        <fullName evidence="3">Aldo/keto reductase</fullName>
    </submittedName>
</protein>
<dbReference type="SUPFAM" id="SSF51430">
    <property type="entry name" value="NAD(P)-linked oxidoreductase"/>
    <property type="match status" value="1"/>
</dbReference>
<dbReference type="InterPro" id="IPR050523">
    <property type="entry name" value="AKR_Detox_Biosynth"/>
</dbReference>
<feature type="domain" description="NADP-dependent oxidoreductase" evidence="2">
    <location>
        <begin position="15"/>
        <end position="319"/>
    </location>
</feature>
<dbReference type="PANTHER" id="PTHR43364">
    <property type="entry name" value="NADH-SPECIFIC METHYLGLYOXAL REDUCTASE-RELATED"/>
    <property type="match status" value="1"/>
</dbReference>
<dbReference type="EMBL" id="WSRS01000051">
    <property type="protein sequence ID" value="MVX59224.1"/>
    <property type="molecule type" value="Genomic_DNA"/>
</dbReference>
<evidence type="ECO:0000313" key="4">
    <source>
        <dbReference type="Proteomes" id="UP000461595"/>
    </source>
</evidence>
<dbReference type="GO" id="GO:0016491">
    <property type="term" value="F:oxidoreductase activity"/>
    <property type="evidence" value="ECO:0007669"/>
    <property type="project" value="UniProtKB-KW"/>
</dbReference>
<dbReference type="Gene3D" id="3.20.20.100">
    <property type="entry name" value="NADP-dependent oxidoreductase domain"/>
    <property type="match status" value="1"/>
</dbReference>
<evidence type="ECO:0000313" key="3">
    <source>
        <dbReference type="EMBL" id="MVX59224.1"/>
    </source>
</evidence>
<dbReference type="PANTHER" id="PTHR43364:SF4">
    <property type="entry name" value="NAD(P)-LINKED OXIDOREDUCTASE SUPERFAMILY PROTEIN"/>
    <property type="match status" value="1"/>
</dbReference>
<sequence length="340" mass="38495">MEYTRLGNTGLEVSKLCLGCMSFGDPARGFHSKWVLDESASRPIIQKALNLGINFFDTANFYSYGSSEEILGRALKDFTKREEMVIASKVFYGDGQSDGPNTRGLSRKAIFHQVEQSLKRLGTDYIDLLYIHRWDYDTPVEETMEALHDLVRSGKVLYLGASSMYTWQFQQAQYVADKRGWTPFSVMQNHYNLLYREEEREMIPFCQETGVALVPYSPLAAGRIVRDWSADTARSQADQSARAKYDGTEAEDRKIVARVADLAAKYERSRSQVALAWLWQKGMHSPVLGITKDAYLDDLVGAFGLELNQEDIAYLDELYLPHPVVGALAKGAKRNLQKLK</sequence>
<gene>
    <name evidence="3" type="ORF">E5983_06175</name>
</gene>
<dbReference type="Proteomes" id="UP000461595">
    <property type="component" value="Unassembled WGS sequence"/>
</dbReference>
<dbReference type="AlphaFoldDB" id="A0A7X3GAK1"/>
<evidence type="ECO:0000259" key="2">
    <source>
        <dbReference type="Pfam" id="PF00248"/>
    </source>
</evidence>